<dbReference type="NCBIfam" id="TIGR03156">
    <property type="entry name" value="GTP_HflX"/>
    <property type="match status" value="1"/>
</dbReference>
<evidence type="ECO:0000256" key="1">
    <source>
        <dbReference type="ARBA" id="ARBA00022490"/>
    </source>
</evidence>
<evidence type="ECO:0000313" key="11">
    <source>
        <dbReference type="EMBL" id="GGG66914.1"/>
    </source>
</evidence>
<evidence type="ECO:0000256" key="3">
    <source>
        <dbReference type="ARBA" id="ARBA00022741"/>
    </source>
</evidence>
<dbReference type="PRINTS" id="PR00326">
    <property type="entry name" value="GTP1OBG"/>
</dbReference>
<name>A0A917LZ68_9BACL</name>
<feature type="binding site" evidence="7">
    <location>
        <begin position="264"/>
        <end position="267"/>
    </location>
    <ligand>
        <name>GTP</name>
        <dbReference type="ChEBI" id="CHEBI:37565"/>
    </ligand>
</feature>
<dbReference type="FunFam" id="3.40.50.300:FF:001198">
    <property type="entry name" value="GTPase HflX"/>
    <property type="match status" value="1"/>
</dbReference>
<dbReference type="GO" id="GO:0005525">
    <property type="term" value="F:GTP binding"/>
    <property type="evidence" value="ECO:0007669"/>
    <property type="project" value="UniProtKB-UniRule"/>
</dbReference>
<keyword evidence="2 8" id="KW-0479">Metal-binding</keyword>
<dbReference type="InterPro" id="IPR006073">
    <property type="entry name" value="GTP-bd"/>
</dbReference>
<dbReference type="FunFam" id="3.40.50.11060:FF:000001">
    <property type="entry name" value="GTPase HflX"/>
    <property type="match status" value="1"/>
</dbReference>
<evidence type="ECO:0000313" key="12">
    <source>
        <dbReference type="Proteomes" id="UP000600247"/>
    </source>
</evidence>
<evidence type="ECO:0000256" key="5">
    <source>
        <dbReference type="ARBA" id="ARBA00023134"/>
    </source>
</evidence>
<feature type="binding site" evidence="7">
    <location>
        <begin position="210"/>
        <end position="217"/>
    </location>
    <ligand>
        <name>GTP</name>
        <dbReference type="ChEBI" id="CHEBI:37565"/>
    </ligand>
</feature>
<comment type="subunit">
    <text evidence="6">Monomer. Associates with the 50S ribosomal subunit.</text>
</comment>
<dbReference type="Gene3D" id="3.40.50.300">
    <property type="entry name" value="P-loop containing nucleotide triphosphate hydrolases"/>
    <property type="match status" value="1"/>
</dbReference>
<proteinExistence type="inferred from homology"/>
<dbReference type="AlphaFoldDB" id="A0A917LZ68"/>
<comment type="caution">
    <text evidence="11">The sequence shown here is derived from an EMBL/GenBank/DDBJ whole genome shotgun (WGS) entry which is preliminary data.</text>
</comment>
<evidence type="ECO:0000259" key="10">
    <source>
        <dbReference type="PROSITE" id="PS51705"/>
    </source>
</evidence>
<keyword evidence="9" id="KW-0175">Coiled coil</keyword>
<dbReference type="InterPro" id="IPR025121">
    <property type="entry name" value="GTPase_HflX_N"/>
</dbReference>
<comment type="function">
    <text evidence="6">GTPase that associates with the 50S ribosomal subunit and may have a role during protein synthesis or ribosome biogenesis.</text>
</comment>
<dbReference type="InterPro" id="IPR030394">
    <property type="entry name" value="G_HFLX_dom"/>
</dbReference>
<keyword evidence="5 6" id="KW-0342">GTP-binding</keyword>
<feature type="domain" description="Hflx-type G" evidence="10">
    <location>
        <begin position="204"/>
        <end position="372"/>
    </location>
</feature>
<keyword evidence="3 6" id="KW-0547">Nucleotide-binding</keyword>
<dbReference type="GO" id="GO:0043022">
    <property type="term" value="F:ribosome binding"/>
    <property type="evidence" value="ECO:0007669"/>
    <property type="project" value="TreeGrafter"/>
</dbReference>
<evidence type="ECO:0000256" key="9">
    <source>
        <dbReference type="SAM" id="Coils"/>
    </source>
</evidence>
<comment type="subcellular location">
    <subcellularLocation>
        <location evidence="6">Cytoplasm</location>
    </subcellularLocation>
    <text evidence="6">May associate with membranes.</text>
</comment>
<dbReference type="HAMAP" id="MF_00900">
    <property type="entry name" value="GTPase_HflX"/>
    <property type="match status" value="1"/>
</dbReference>
<comment type="cofactor">
    <cofactor evidence="8">
        <name>Mg(2+)</name>
        <dbReference type="ChEBI" id="CHEBI:18420"/>
    </cofactor>
</comment>
<dbReference type="Pfam" id="PF01926">
    <property type="entry name" value="MMR_HSR1"/>
    <property type="match status" value="1"/>
</dbReference>
<sequence length="431" mass="48827">MMENQTLLQQQQKAIIVGVQLQGQTDFAYSMQELSSLASACFIEVVDELSQKASRINPSHYIGTGKIDELRALLHGHEADVVIFNDELSPSQIRNLEAELECTVIDRTILILDIFAERAKTREAQLQVEVARLQYMLPRLVGLRASLGRQGGGSGLKNRGAGETKLELDRRRIEERITALQAELEKLVARRQIQRKQRKKNEVPVVCLVGYTNTGKSSMMNALIEKFHPESDKFVFAQDMLFATLETSVRSIELPDNKSFLLTDTVGFVSQLPHHLVKAFRSTLEEVTEADLLVHVVDYAHEDYEQLVTVTNDTLKSLGALDIPMIYAYNKCDLTDHPFPETVDGNIYLSVRQSAGLDELIELVRGQIFNDYVQCELLIPYTQGRLVAYFNEHAHVQSTAYEEEGTRLVMECRRSDFDRYKDEVTVLQPSS</sequence>
<dbReference type="CDD" id="cd01878">
    <property type="entry name" value="HflX"/>
    <property type="match status" value="1"/>
</dbReference>
<accession>A0A917LZ68</accession>
<dbReference type="Gene3D" id="3.40.50.11060">
    <property type="entry name" value="GTPase HflX, N-terminal domain"/>
    <property type="match status" value="1"/>
</dbReference>
<feature type="binding site" evidence="8">
    <location>
        <position position="244"/>
    </location>
    <ligand>
        <name>Mg(2+)</name>
        <dbReference type="ChEBI" id="CHEBI:18420"/>
    </ligand>
</feature>
<dbReference type="Proteomes" id="UP000600247">
    <property type="component" value="Unassembled WGS sequence"/>
</dbReference>
<gene>
    <name evidence="6 11" type="primary">hflX</name>
    <name evidence="11" type="ORF">GCM10010918_21770</name>
</gene>
<dbReference type="InterPro" id="IPR016496">
    <property type="entry name" value="GTPase_HflX"/>
</dbReference>
<evidence type="ECO:0000256" key="8">
    <source>
        <dbReference type="PIRSR" id="PIRSR006809-2"/>
    </source>
</evidence>
<evidence type="ECO:0000256" key="4">
    <source>
        <dbReference type="ARBA" id="ARBA00022842"/>
    </source>
</evidence>
<dbReference type="EMBL" id="BMHY01000003">
    <property type="protein sequence ID" value="GGG66914.1"/>
    <property type="molecule type" value="Genomic_DNA"/>
</dbReference>
<protein>
    <recommendedName>
        <fullName evidence="6">GTPase HflX</fullName>
    </recommendedName>
    <alternativeName>
        <fullName evidence="6">GTP-binding protein HflX</fullName>
    </alternativeName>
</protein>
<evidence type="ECO:0000256" key="7">
    <source>
        <dbReference type="PIRSR" id="PIRSR006809-1"/>
    </source>
</evidence>
<dbReference type="InterPro" id="IPR032305">
    <property type="entry name" value="GTP-bd_M"/>
</dbReference>
<dbReference type="GO" id="GO:0046872">
    <property type="term" value="F:metal ion binding"/>
    <property type="evidence" value="ECO:0007669"/>
    <property type="project" value="UniProtKB-KW"/>
</dbReference>
<keyword evidence="12" id="KW-1185">Reference proteome</keyword>
<comment type="similarity">
    <text evidence="6">Belongs to the TRAFAC class OBG-HflX-like GTPase superfamily. HflX GTPase family.</text>
</comment>
<dbReference type="Pfam" id="PF13167">
    <property type="entry name" value="GTP-bdg_N"/>
    <property type="match status" value="1"/>
</dbReference>
<dbReference type="PANTHER" id="PTHR10229:SF4">
    <property type="entry name" value="GTPASE HFLX"/>
    <property type="match status" value="1"/>
</dbReference>
<feature type="coiled-coil region" evidence="9">
    <location>
        <begin position="163"/>
        <end position="197"/>
    </location>
</feature>
<dbReference type="GO" id="GO:0003924">
    <property type="term" value="F:GTPase activity"/>
    <property type="evidence" value="ECO:0007669"/>
    <property type="project" value="UniProtKB-UniRule"/>
</dbReference>
<keyword evidence="1 6" id="KW-0963">Cytoplasm</keyword>
<dbReference type="PIRSF" id="PIRSF006809">
    <property type="entry name" value="GTP-binding_hflX_prd"/>
    <property type="match status" value="1"/>
</dbReference>
<dbReference type="PROSITE" id="PS51705">
    <property type="entry name" value="G_HFLX"/>
    <property type="match status" value="1"/>
</dbReference>
<dbReference type="Gene3D" id="6.10.250.2860">
    <property type="match status" value="1"/>
</dbReference>
<reference evidence="11 12" key="1">
    <citation type="journal article" date="2014" name="Int. J. Syst. Evol. Microbiol.">
        <title>Complete genome sequence of Corynebacterium casei LMG S-19264T (=DSM 44701T), isolated from a smear-ripened cheese.</title>
        <authorList>
            <consortium name="US DOE Joint Genome Institute (JGI-PGF)"/>
            <person name="Walter F."/>
            <person name="Albersmeier A."/>
            <person name="Kalinowski J."/>
            <person name="Ruckert C."/>
        </authorList>
    </citation>
    <scope>NUCLEOTIDE SEQUENCE [LARGE SCALE GENOMIC DNA]</scope>
    <source>
        <strain evidence="11 12">CGMCC 1.15286</strain>
    </source>
</reference>
<feature type="binding site" evidence="8">
    <location>
        <position position="217"/>
    </location>
    <ligand>
        <name>Mg(2+)</name>
        <dbReference type="ChEBI" id="CHEBI:18420"/>
    </ligand>
</feature>
<dbReference type="InterPro" id="IPR042108">
    <property type="entry name" value="GTPase_HflX_N_sf"/>
</dbReference>
<evidence type="ECO:0000256" key="2">
    <source>
        <dbReference type="ARBA" id="ARBA00022723"/>
    </source>
</evidence>
<dbReference type="RefSeq" id="WP_374705334.1">
    <property type="nucleotide sequence ID" value="NZ_BMHY01000003.1"/>
</dbReference>
<dbReference type="PANTHER" id="PTHR10229">
    <property type="entry name" value="GTP-BINDING PROTEIN HFLX"/>
    <property type="match status" value="1"/>
</dbReference>
<keyword evidence="4 8" id="KW-0460">Magnesium</keyword>
<dbReference type="Pfam" id="PF16360">
    <property type="entry name" value="GTP-bdg_M"/>
    <property type="match status" value="1"/>
</dbReference>
<evidence type="ECO:0000256" key="6">
    <source>
        <dbReference type="HAMAP-Rule" id="MF_00900"/>
    </source>
</evidence>
<organism evidence="11 12">
    <name type="scientific">Paenibacillus radicis</name>
    <name type="common">ex Gao et al. 2016</name>
    <dbReference type="NCBI Taxonomy" id="1737354"/>
    <lineage>
        <taxon>Bacteria</taxon>
        <taxon>Bacillati</taxon>
        <taxon>Bacillota</taxon>
        <taxon>Bacilli</taxon>
        <taxon>Bacillales</taxon>
        <taxon>Paenibacillaceae</taxon>
        <taxon>Paenibacillus</taxon>
    </lineage>
</organism>
<dbReference type="SUPFAM" id="SSF52540">
    <property type="entry name" value="P-loop containing nucleoside triphosphate hydrolases"/>
    <property type="match status" value="1"/>
</dbReference>
<feature type="binding site" evidence="7">
    <location>
        <begin position="350"/>
        <end position="352"/>
    </location>
    <ligand>
        <name>GTP</name>
        <dbReference type="ChEBI" id="CHEBI:37565"/>
    </ligand>
</feature>
<feature type="binding site" evidence="7">
    <location>
        <begin position="330"/>
        <end position="333"/>
    </location>
    <ligand>
        <name>GTP</name>
        <dbReference type="ChEBI" id="CHEBI:37565"/>
    </ligand>
</feature>
<dbReference type="GO" id="GO:0005737">
    <property type="term" value="C:cytoplasm"/>
    <property type="evidence" value="ECO:0007669"/>
    <property type="project" value="UniProtKB-SubCell"/>
</dbReference>
<dbReference type="InterPro" id="IPR027417">
    <property type="entry name" value="P-loop_NTPase"/>
</dbReference>